<proteinExistence type="predicted"/>
<protein>
    <submittedName>
        <fullName evidence="1">CLUMA_CG013161, isoform A</fullName>
    </submittedName>
</protein>
<dbReference type="EMBL" id="CVRI01000054">
    <property type="protein sequence ID" value="CRK99858.1"/>
    <property type="molecule type" value="Genomic_DNA"/>
</dbReference>
<evidence type="ECO:0000313" key="2">
    <source>
        <dbReference type="Proteomes" id="UP000183832"/>
    </source>
</evidence>
<evidence type="ECO:0000313" key="1">
    <source>
        <dbReference type="EMBL" id="CRK99858.1"/>
    </source>
</evidence>
<gene>
    <name evidence="1" type="ORF">CLUMA_CG013161</name>
</gene>
<organism evidence="1 2">
    <name type="scientific">Clunio marinus</name>
    <dbReference type="NCBI Taxonomy" id="568069"/>
    <lineage>
        <taxon>Eukaryota</taxon>
        <taxon>Metazoa</taxon>
        <taxon>Ecdysozoa</taxon>
        <taxon>Arthropoda</taxon>
        <taxon>Hexapoda</taxon>
        <taxon>Insecta</taxon>
        <taxon>Pterygota</taxon>
        <taxon>Neoptera</taxon>
        <taxon>Endopterygota</taxon>
        <taxon>Diptera</taxon>
        <taxon>Nematocera</taxon>
        <taxon>Chironomoidea</taxon>
        <taxon>Chironomidae</taxon>
        <taxon>Clunio</taxon>
    </lineage>
</organism>
<accession>A0A1J1IJB7</accession>
<dbReference type="AlphaFoldDB" id="A0A1J1IJB7"/>
<sequence>MTLINRIKCLFVLVFKDIFSDSQQISPLLIDRIADAAEKISRFSILLLMCSFCAMLLRFPDCCGWEVLSHQISLSIFHS</sequence>
<keyword evidence="2" id="KW-1185">Reference proteome</keyword>
<reference evidence="1 2" key="1">
    <citation type="submission" date="2015-04" db="EMBL/GenBank/DDBJ databases">
        <authorList>
            <person name="Syromyatnikov M.Y."/>
            <person name="Popov V.N."/>
        </authorList>
    </citation>
    <scope>NUCLEOTIDE SEQUENCE [LARGE SCALE GENOMIC DNA]</scope>
</reference>
<dbReference type="Proteomes" id="UP000183832">
    <property type="component" value="Unassembled WGS sequence"/>
</dbReference>
<name>A0A1J1IJB7_9DIPT</name>